<protein>
    <submittedName>
        <fullName evidence="1">Uncharacterized protein</fullName>
    </submittedName>
</protein>
<evidence type="ECO:0000313" key="2">
    <source>
        <dbReference type="Proteomes" id="UP000679848"/>
    </source>
</evidence>
<organism evidence="1 2">
    <name type="scientific">Pusillibacter faecalis</name>
    <dbReference type="NCBI Taxonomy" id="2714358"/>
    <lineage>
        <taxon>Bacteria</taxon>
        <taxon>Bacillati</taxon>
        <taxon>Bacillota</taxon>
        <taxon>Clostridia</taxon>
        <taxon>Eubacteriales</taxon>
        <taxon>Oscillospiraceae</taxon>
        <taxon>Pusillibacter</taxon>
    </lineage>
</organism>
<name>A0A810QAU7_9FIRM</name>
<dbReference type="EMBL" id="AP023420">
    <property type="protein sequence ID" value="BCK85379.1"/>
    <property type="molecule type" value="Genomic_DNA"/>
</dbReference>
<gene>
    <name evidence="1" type="ORF">MM59RIKEN_26980</name>
</gene>
<sequence>MIRSELAFGRGDTISTSFVWIISPFYHHVKKKIHSKTLNACGSKKKNNFLLSIAISCGIVYVELGGDGSVWAFHTRNVGSGD</sequence>
<reference evidence="1" key="1">
    <citation type="submission" date="2020-09" db="EMBL/GenBank/DDBJ databases">
        <title>New species isolated from human feces.</title>
        <authorList>
            <person name="Kitahara M."/>
            <person name="Shigeno Y."/>
            <person name="Shime M."/>
            <person name="Matsumoto Y."/>
            <person name="Nakamura S."/>
            <person name="Motooka D."/>
            <person name="Fukuoka S."/>
            <person name="Nishikawa H."/>
            <person name="Benno Y."/>
        </authorList>
    </citation>
    <scope>NUCLEOTIDE SEQUENCE</scope>
    <source>
        <strain evidence="1">MM59</strain>
    </source>
</reference>
<proteinExistence type="predicted"/>
<dbReference type="AlphaFoldDB" id="A0A810QAU7"/>
<dbReference type="KEGG" id="pfaa:MM59RIKEN_26980"/>
<evidence type="ECO:0000313" key="1">
    <source>
        <dbReference type="EMBL" id="BCK85379.1"/>
    </source>
</evidence>
<accession>A0A810QAU7</accession>
<dbReference type="Proteomes" id="UP000679848">
    <property type="component" value="Chromosome"/>
</dbReference>
<keyword evidence="2" id="KW-1185">Reference proteome</keyword>